<accession>A0A8J4TPV7</accession>
<keyword evidence="2" id="KW-1185">Reference proteome</keyword>
<protein>
    <submittedName>
        <fullName evidence="1">Uncharacterized protein</fullName>
    </submittedName>
</protein>
<dbReference type="AlphaFoldDB" id="A0A8J4TPV7"/>
<sequence length="97" mass="10965">MYLSRQFTNEILECVFSVIVNSIPSWLHGNCLMLVNIRDVIAAKSERSVPNEPTIYRLSELRPLCPFSGMNGNAGAFVKRDLMNGVEEEQEEVGELF</sequence>
<evidence type="ECO:0000313" key="1">
    <source>
        <dbReference type="EMBL" id="KAF5406051.1"/>
    </source>
</evidence>
<reference evidence="1" key="1">
    <citation type="submission" date="2019-05" db="EMBL/GenBank/DDBJ databases">
        <title>Annotation for the trematode Paragonimus heterotremus.</title>
        <authorList>
            <person name="Choi Y.-J."/>
        </authorList>
    </citation>
    <scope>NUCLEOTIDE SEQUENCE</scope>
    <source>
        <strain evidence="1">LC</strain>
    </source>
</reference>
<dbReference type="EMBL" id="LUCH01000113">
    <property type="protein sequence ID" value="KAF5406051.1"/>
    <property type="molecule type" value="Genomic_DNA"/>
</dbReference>
<name>A0A8J4TPV7_9TREM</name>
<organism evidence="1 2">
    <name type="scientific">Paragonimus heterotremus</name>
    <dbReference type="NCBI Taxonomy" id="100268"/>
    <lineage>
        <taxon>Eukaryota</taxon>
        <taxon>Metazoa</taxon>
        <taxon>Spiralia</taxon>
        <taxon>Lophotrochozoa</taxon>
        <taxon>Platyhelminthes</taxon>
        <taxon>Trematoda</taxon>
        <taxon>Digenea</taxon>
        <taxon>Plagiorchiida</taxon>
        <taxon>Troglotremata</taxon>
        <taxon>Troglotrematidae</taxon>
        <taxon>Paragonimus</taxon>
    </lineage>
</organism>
<proteinExistence type="predicted"/>
<evidence type="ECO:0000313" key="2">
    <source>
        <dbReference type="Proteomes" id="UP000748531"/>
    </source>
</evidence>
<dbReference type="Proteomes" id="UP000748531">
    <property type="component" value="Unassembled WGS sequence"/>
</dbReference>
<gene>
    <name evidence="1" type="ORF">PHET_00402</name>
</gene>
<comment type="caution">
    <text evidence="1">The sequence shown here is derived from an EMBL/GenBank/DDBJ whole genome shotgun (WGS) entry which is preliminary data.</text>
</comment>